<comment type="caution">
    <text evidence="1">The sequence shown here is derived from an EMBL/GenBank/DDBJ whole genome shotgun (WGS) entry which is preliminary data.</text>
</comment>
<name>J9FQG4_9ZZZZ</name>
<dbReference type="AlphaFoldDB" id="J9FQG4"/>
<proteinExistence type="predicted"/>
<feature type="non-terminal residue" evidence="1">
    <location>
        <position position="1"/>
    </location>
</feature>
<protein>
    <submittedName>
        <fullName evidence="1">Uncharacterized protein</fullName>
    </submittedName>
</protein>
<sequence>IVAAPCTRAECGQAKQPEA</sequence>
<accession>J9FQG4</accession>
<reference evidence="1" key="1">
    <citation type="journal article" date="2012" name="PLoS ONE">
        <title>Gene sets for utilization of primary and secondary nutrition supplies in the distal gut of endangered iberian lynx.</title>
        <authorList>
            <person name="Alcaide M."/>
            <person name="Messina E."/>
            <person name="Richter M."/>
            <person name="Bargiela R."/>
            <person name="Peplies J."/>
            <person name="Huws S.A."/>
            <person name="Newbold C.J."/>
            <person name="Golyshin P.N."/>
            <person name="Simon M.A."/>
            <person name="Lopez G."/>
            <person name="Yakimov M.M."/>
            <person name="Ferrer M."/>
        </authorList>
    </citation>
    <scope>NUCLEOTIDE SEQUENCE</scope>
</reference>
<evidence type="ECO:0000313" key="1">
    <source>
        <dbReference type="EMBL" id="EJW89589.1"/>
    </source>
</evidence>
<organism evidence="1">
    <name type="scientific">gut metagenome</name>
    <dbReference type="NCBI Taxonomy" id="749906"/>
    <lineage>
        <taxon>unclassified sequences</taxon>
        <taxon>metagenomes</taxon>
        <taxon>organismal metagenomes</taxon>
    </lineage>
</organism>
<dbReference type="EMBL" id="AMCI01009373">
    <property type="protein sequence ID" value="EJW89589.1"/>
    <property type="molecule type" value="Genomic_DNA"/>
</dbReference>
<gene>
    <name evidence="1" type="ORF">EVA_22305</name>
</gene>